<accession>A0A8S1HL09</accession>
<reference evidence="1" key="1">
    <citation type="submission" date="2020-10" db="EMBL/GenBank/DDBJ databases">
        <authorList>
            <person name="Kikuchi T."/>
        </authorList>
    </citation>
    <scope>NUCLEOTIDE SEQUENCE</scope>
    <source>
        <strain evidence="1">NKZ352</strain>
    </source>
</reference>
<evidence type="ECO:0000313" key="2">
    <source>
        <dbReference type="Proteomes" id="UP000835052"/>
    </source>
</evidence>
<dbReference type="Proteomes" id="UP000835052">
    <property type="component" value="Unassembled WGS sequence"/>
</dbReference>
<evidence type="ECO:0000313" key="1">
    <source>
        <dbReference type="EMBL" id="CAD6197253.1"/>
    </source>
</evidence>
<protein>
    <submittedName>
        <fullName evidence="1">Uncharacterized protein</fullName>
    </submittedName>
</protein>
<dbReference type="AlphaFoldDB" id="A0A8S1HL09"/>
<name>A0A8S1HL09_9PELO</name>
<dbReference type="EMBL" id="CAJGYM010000089">
    <property type="protein sequence ID" value="CAD6197253.1"/>
    <property type="molecule type" value="Genomic_DNA"/>
</dbReference>
<proteinExistence type="predicted"/>
<sequence>MVMSRSKHAVFCLGKLLETSAAGAKKAVFVSDISILSRKPAAARADICQFGVDFSEQLETDPNVPNTGSAKGRRRRECVAAAISSCQQAAWCSGLRPCAVEPMMKVPQRKAASHYTTPPAGS</sequence>
<gene>
    <name evidence="1" type="ORF">CAUJ_LOCUS13162</name>
</gene>
<comment type="caution">
    <text evidence="1">The sequence shown here is derived from an EMBL/GenBank/DDBJ whole genome shotgun (WGS) entry which is preliminary data.</text>
</comment>
<organism evidence="1 2">
    <name type="scientific">Caenorhabditis auriculariae</name>
    <dbReference type="NCBI Taxonomy" id="2777116"/>
    <lineage>
        <taxon>Eukaryota</taxon>
        <taxon>Metazoa</taxon>
        <taxon>Ecdysozoa</taxon>
        <taxon>Nematoda</taxon>
        <taxon>Chromadorea</taxon>
        <taxon>Rhabditida</taxon>
        <taxon>Rhabditina</taxon>
        <taxon>Rhabditomorpha</taxon>
        <taxon>Rhabditoidea</taxon>
        <taxon>Rhabditidae</taxon>
        <taxon>Peloderinae</taxon>
        <taxon>Caenorhabditis</taxon>
    </lineage>
</organism>
<keyword evidence="2" id="KW-1185">Reference proteome</keyword>